<comment type="caution">
    <text evidence="1">The sequence shown here is derived from an EMBL/GenBank/DDBJ whole genome shotgun (WGS) entry which is preliminary data.</text>
</comment>
<dbReference type="Pfam" id="PF10983">
    <property type="entry name" value="DUF2793"/>
    <property type="match status" value="1"/>
</dbReference>
<evidence type="ECO:0008006" key="3">
    <source>
        <dbReference type="Google" id="ProtNLM"/>
    </source>
</evidence>
<reference evidence="1 2" key="1">
    <citation type="submission" date="2020-08" db="EMBL/GenBank/DDBJ databases">
        <title>Genomic Encyclopedia of Type Strains, Phase IV (KMG-IV): sequencing the most valuable type-strain genomes for metagenomic binning, comparative biology and taxonomic classification.</title>
        <authorList>
            <person name="Goeker M."/>
        </authorList>
    </citation>
    <scope>NUCLEOTIDE SEQUENCE [LARGE SCALE GENOMIC DNA]</scope>
    <source>
        <strain evidence="1 2">DSM 26385</strain>
    </source>
</reference>
<protein>
    <recommendedName>
        <fullName evidence="3">DUF2793 domain-containing protein</fullName>
    </recommendedName>
</protein>
<dbReference type="RefSeq" id="WP_183789043.1">
    <property type="nucleotide sequence ID" value="NZ_JACIDU010000002.1"/>
</dbReference>
<organism evidence="1 2">
    <name type="scientific">Allorhizobium borbori</name>
    <dbReference type="NCBI Taxonomy" id="485907"/>
    <lineage>
        <taxon>Bacteria</taxon>
        <taxon>Pseudomonadati</taxon>
        <taxon>Pseudomonadota</taxon>
        <taxon>Alphaproteobacteria</taxon>
        <taxon>Hyphomicrobiales</taxon>
        <taxon>Rhizobiaceae</taxon>
        <taxon>Rhizobium/Agrobacterium group</taxon>
        <taxon>Allorhizobium</taxon>
    </lineage>
</organism>
<sequence length="341" mass="35619">MSDTTVNLEMPYILPSQAQKHVTHNEALQRLDAIVQLTLSAMLATPPASAEEGECFAITAPASGDWSGRDGRIAMWQDGAWLYLAPRTGWRAWDAQARTLLVHDGEDWGPAPLPAHGVCQTLGVSTTADTANRLAVAAPATLLTHAGGGHQLKINKSAPADTASLLFQSDWTGFAEMGLAGNNSFAVKVSDGTDWVTALAIAPTGHVQHPRNPAFRAWCDPATMTPAPGSQTGFQQIANLQGTVSLGAPLTRGAALVIAETGLYLLNLHVTVITSSGHDITLVANGTTEIATLKGDASGATSGSLTTIAWLNTGDSLFMSHAGNAQLECGQHKTELTGVML</sequence>
<gene>
    <name evidence="1" type="ORF">GGQ66_000489</name>
</gene>
<dbReference type="EMBL" id="JACIDU010000002">
    <property type="protein sequence ID" value="MBB4101961.1"/>
    <property type="molecule type" value="Genomic_DNA"/>
</dbReference>
<proteinExistence type="predicted"/>
<name>A0A7W6P0L7_9HYPH</name>
<keyword evidence="2" id="KW-1185">Reference proteome</keyword>
<dbReference type="InterPro" id="IPR021251">
    <property type="entry name" value="DUF2793"/>
</dbReference>
<accession>A0A7W6P0L7</accession>
<dbReference type="Proteomes" id="UP000584824">
    <property type="component" value="Unassembled WGS sequence"/>
</dbReference>
<evidence type="ECO:0000313" key="2">
    <source>
        <dbReference type="Proteomes" id="UP000584824"/>
    </source>
</evidence>
<evidence type="ECO:0000313" key="1">
    <source>
        <dbReference type="EMBL" id="MBB4101961.1"/>
    </source>
</evidence>
<dbReference type="AlphaFoldDB" id="A0A7W6P0L7"/>